<gene>
    <name evidence="1" type="ORF">HPB47_001016</name>
</gene>
<protein>
    <submittedName>
        <fullName evidence="1">Uncharacterized protein</fullName>
    </submittedName>
</protein>
<comment type="caution">
    <text evidence="1">The sequence shown here is derived from an EMBL/GenBank/DDBJ whole genome shotgun (WGS) entry which is preliminary data.</text>
</comment>
<dbReference type="Proteomes" id="UP000805193">
    <property type="component" value="Unassembled WGS sequence"/>
</dbReference>
<sequence>MIECTACSKSINNDGRHMSCSDCKSNYHLGQSCSGIADKTFITMGQTKREKWKCRACRGKDGQVGASELKPSSSSEGIGLLSSQLTAMNEKLEGLLSLKCSVDSLMTLSAKLNEPLALKPIVESLRETVNGLQHSMDFFSADYDRLLKLATTNEQNGKALLTELSHLKSTVEAQASEIQEMRVALNDNEQHSRLPNLEVHGLPVSPDEDLMSFAETLSKELNISNFQKSDILALHHLPTKYAKNPPILIRFASVHMKESWMAARAFTTDEAENMQRMAAFLHQNMAVMMTTLANQANQVHVTTLPDLSASLPTFNGGGTPTFKHWIEELERTQRLARWEDPTLLAIAQGKLRGVAADWHASTGRQLTTWTIWKAGMKEQFGEQLSLIQWQQKVTALTQKPGDSLQQYAFAKLKIMSRCPVPITDKERIEYLVQGIRDDQIATSIAVHRPRTVDDFLNIVSEVDRTIDHSRLARTPTFPKPTRDGRFSASGSTTHFNYPELKRRLVDRSRQLGLCPYEDTPRRPAKPPAESSEASDTLLVRFASTHDSGFSSPVSSLDKSFRFVQ</sequence>
<name>A0AC60PQA9_IXOPE</name>
<organism evidence="1 2">
    <name type="scientific">Ixodes persulcatus</name>
    <name type="common">Taiga tick</name>
    <dbReference type="NCBI Taxonomy" id="34615"/>
    <lineage>
        <taxon>Eukaryota</taxon>
        <taxon>Metazoa</taxon>
        <taxon>Ecdysozoa</taxon>
        <taxon>Arthropoda</taxon>
        <taxon>Chelicerata</taxon>
        <taxon>Arachnida</taxon>
        <taxon>Acari</taxon>
        <taxon>Parasitiformes</taxon>
        <taxon>Ixodida</taxon>
        <taxon>Ixodoidea</taxon>
        <taxon>Ixodidae</taxon>
        <taxon>Ixodinae</taxon>
        <taxon>Ixodes</taxon>
    </lineage>
</organism>
<reference evidence="1 2" key="1">
    <citation type="journal article" date="2020" name="Cell">
        <title>Large-Scale Comparative Analyses of Tick Genomes Elucidate Their Genetic Diversity and Vector Capacities.</title>
        <authorList>
            <consortium name="Tick Genome and Microbiome Consortium (TIGMIC)"/>
            <person name="Jia N."/>
            <person name="Wang J."/>
            <person name="Shi W."/>
            <person name="Du L."/>
            <person name="Sun Y."/>
            <person name="Zhan W."/>
            <person name="Jiang J.F."/>
            <person name="Wang Q."/>
            <person name="Zhang B."/>
            <person name="Ji P."/>
            <person name="Bell-Sakyi L."/>
            <person name="Cui X.M."/>
            <person name="Yuan T.T."/>
            <person name="Jiang B.G."/>
            <person name="Yang W.F."/>
            <person name="Lam T.T."/>
            <person name="Chang Q.C."/>
            <person name="Ding S.J."/>
            <person name="Wang X.J."/>
            <person name="Zhu J.G."/>
            <person name="Ruan X.D."/>
            <person name="Zhao L."/>
            <person name="Wei J.T."/>
            <person name="Ye R.Z."/>
            <person name="Que T.C."/>
            <person name="Du C.H."/>
            <person name="Zhou Y.H."/>
            <person name="Cheng J.X."/>
            <person name="Dai P.F."/>
            <person name="Guo W.B."/>
            <person name="Han X.H."/>
            <person name="Huang E.J."/>
            <person name="Li L.F."/>
            <person name="Wei W."/>
            <person name="Gao Y.C."/>
            <person name="Liu J.Z."/>
            <person name="Shao H.Z."/>
            <person name="Wang X."/>
            <person name="Wang C.C."/>
            <person name="Yang T.C."/>
            <person name="Huo Q.B."/>
            <person name="Li W."/>
            <person name="Chen H.Y."/>
            <person name="Chen S.E."/>
            <person name="Zhou L.G."/>
            <person name="Ni X.B."/>
            <person name="Tian J.H."/>
            <person name="Sheng Y."/>
            <person name="Liu T."/>
            <person name="Pan Y.S."/>
            <person name="Xia L.Y."/>
            <person name="Li J."/>
            <person name="Zhao F."/>
            <person name="Cao W.C."/>
        </authorList>
    </citation>
    <scope>NUCLEOTIDE SEQUENCE [LARGE SCALE GENOMIC DNA]</scope>
    <source>
        <strain evidence="1">Iper-2018</strain>
    </source>
</reference>
<dbReference type="EMBL" id="JABSTQ010010133">
    <property type="protein sequence ID" value="KAG0423197.1"/>
    <property type="molecule type" value="Genomic_DNA"/>
</dbReference>
<evidence type="ECO:0000313" key="2">
    <source>
        <dbReference type="Proteomes" id="UP000805193"/>
    </source>
</evidence>
<keyword evidence="2" id="KW-1185">Reference proteome</keyword>
<proteinExistence type="predicted"/>
<accession>A0AC60PQA9</accession>
<evidence type="ECO:0000313" key="1">
    <source>
        <dbReference type="EMBL" id="KAG0423197.1"/>
    </source>
</evidence>